<feature type="transmembrane region" description="Helical" evidence="1">
    <location>
        <begin position="558"/>
        <end position="578"/>
    </location>
</feature>
<dbReference type="STRING" id="1123281.SAMN02745180_01285"/>
<dbReference type="Proteomes" id="UP000184389">
    <property type="component" value="Unassembled WGS sequence"/>
</dbReference>
<keyword evidence="2" id="KW-0732">Signal</keyword>
<protein>
    <recommendedName>
        <fullName evidence="5">Phosphoglyceromutase</fullName>
    </recommendedName>
</protein>
<evidence type="ECO:0000256" key="2">
    <source>
        <dbReference type="SAM" id="SignalP"/>
    </source>
</evidence>
<keyword evidence="1" id="KW-0812">Transmembrane</keyword>
<dbReference type="OrthoDB" id="3199331at2"/>
<feature type="transmembrane region" description="Helical" evidence="1">
    <location>
        <begin position="505"/>
        <end position="522"/>
    </location>
</feature>
<feature type="transmembrane region" description="Helical" evidence="1">
    <location>
        <begin position="422"/>
        <end position="444"/>
    </location>
</feature>
<reference evidence="3 4" key="1">
    <citation type="submission" date="2016-11" db="EMBL/GenBank/DDBJ databases">
        <authorList>
            <person name="Jaros S."/>
            <person name="Januszkiewicz K."/>
            <person name="Wedrychowicz H."/>
        </authorList>
    </citation>
    <scope>NUCLEOTIDE SEQUENCE [LARGE SCALE GENOMIC DNA]</scope>
    <source>
        <strain evidence="3 4">DSM 13106</strain>
    </source>
</reference>
<feature type="signal peptide" evidence="2">
    <location>
        <begin position="1"/>
        <end position="22"/>
    </location>
</feature>
<dbReference type="EMBL" id="FQXR01000005">
    <property type="protein sequence ID" value="SHH88106.1"/>
    <property type="molecule type" value="Genomic_DNA"/>
</dbReference>
<proteinExistence type="predicted"/>
<feature type="chain" id="PRO_5009914696" description="Phosphoglyceromutase" evidence="2">
    <location>
        <begin position="23"/>
        <end position="644"/>
    </location>
</feature>
<organism evidence="3 4">
    <name type="scientific">Sporanaerobacter acetigenes DSM 13106</name>
    <dbReference type="NCBI Taxonomy" id="1123281"/>
    <lineage>
        <taxon>Bacteria</taxon>
        <taxon>Bacillati</taxon>
        <taxon>Bacillota</taxon>
        <taxon>Tissierellia</taxon>
        <taxon>Tissierellales</taxon>
        <taxon>Sporanaerobacteraceae</taxon>
        <taxon>Sporanaerobacter</taxon>
    </lineage>
</organism>
<feature type="transmembrane region" description="Helical" evidence="1">
    <location>
        <begin position="479"/>
        <end position="496"/>
    </location>
</feature>
<evidence type="ECO:0000313" key="4">
    <source>
        <dbReference type="Proteomes" id="UP000184389"/>
    </source>
</evidence>
<evidence type="ECO:0000256" key="1">
    <source>
        <dbReference type="SAM" id="Phobius"/>
    </source>
</evidence>
<sequence>MKKNSCLMVLLVTLMVFINSFAYGSSDKKTIIIVLDELDFQLAEEIGKDSFSMGLMNTKVRGINNAESYFMTIATGRKVKIKDGEFEGLIKRNDGSIEVKGYDNIIRDLNKKYPEFTNKIDFFGEKLKDKGIAFIGEDSSSLIACDKNGLIKNGETKVVYDERWLEEKTNEHLRNSNILVLSYEIEENKNRVEVLKGYLESLNEYDILIFPGKVSANMKKIVNNSLVPIMYNKLKTKSGILTSDSTKRKGIITNLDILPEIMHSYGIKSHVVIGKKIKVLPSKDTIEEIKVIYNEVINMTWITYIFHGIVYFIQVYFTYFFVKNRRDKYWDIAFYYNFIIITIFISLLMGFLNIHRSVFAYLITCIMLSYSISYIITNRKLNGAGIFSTLTYIVLTLGMLFYPDFIYNSYIGYDNLIAGSRYYGFNNGAMGILLATSIISYFTIKKYLPNDTMEKILAILYFVLNIIVLSASYGANTGGFFTSIVLLLMMIYVVFLDKNFTFKNLIFLLLLGVLILFVNLYIDLNSLDKSHAGSLIYRAKILGKKEVYDIAKVKLKELLIYTLSPPWCIVLFSQILFIKSFWDKCKTKLPYILEERPEIRKEYIVLLITSIVAFIVNDTGVIAFIYMIQYLLVLFVNISIIREV</sequence>
<accession>A0A1M5WKN1</accession>
<name>A0A1M5WKN1_9FIRM</name>
<gene>
    <name evidence="3" type="ORF">SAMN02745180_01285</name>
</gene>
<keyword evidence="4" id="KW-1185">Reference proteome</keyword>
<dbReference type="AlphaFoldDB" id="A0A1M5WKN1"/>
<feature type="transmembrane region" description="Helical" evidence="1">
    <location>
        <begin position="334"/>
        <end position="352"/>
    </location>
</feature>
<keyword evidence="1" id="KW-1133">Transmembrane helix</keyword>
<feature type="transmembrane region" description="Helical" evidence="1">
    <location>
        <begin position="456"/>
        <end position="473"/>
    </location>
</feature>
<feature type="transmembrane region" description="Helical" evidence="1">
    <location>
        <begin position="384"/>
        <end position="402"/>
    </location>
</feature>
<evidence type="ECO:0000313" key="3">
    <source>
        <dbReference type="EMBL" id="SHH88106.1"/>
    </source>
</evidence>
<dbReference type="RefSeq" id="WP_072743970.1">
    <property type="nucleotide sequence ID" value="NZ_FQXR01000005.1"/>
</dbReference>
<feature type="transmembrane region" description="Helical" evidence="1">
    <location>
        <begin position="599"/>
        <end position="616"/>
    </location>
</feature>
<evidence type="ECO:0008006" key="5">
    <source>
        <dbReference type="Google" id="ProtNLM"/>
    </source>
</evidence>
<feature type="transmembrane region" description="Helical" evidence="1">
    <location>
        <begin position="358"/>
        <end position="377"/>
    </location>
</feature>
<feature type="transmembrane region" description="Helical" evidence="1">
    <location>
        <begin position="301"/>
        <end position="322"/>
    </location>
</feature>
<keyword evidence="1" id="KW-0472">Membrane</keyword>